<reference evidence="3" key="1">
    <citation type="submission" date="2017-02" db="UniProtKB">
        <authorList>
            <consortium name="WormBaseParasite"/>
        </authorList>
    </citation>
    <scope>IDENTIFICATION</scope>
</reference>
<dbReference type="OrthoDB" id="332250at2759"/>
<accession>A0A0R3T9J6</accession>
<dbReference type="AlphaFoldDB" id="A0A0R3T9J6"/>
<proteinExistence type="predicted"/>
<gene>
    <name evidence="1" type="ORF">HNAJ_LOCUS3733</name>
</gene>
<dbReference type="STRING" id="102285.A0A0R3T9J6"/>
<keyword evidence="2" id="KW-1185">Reference proteome</keyword>
<name>A0A0R3T9J6_RODNA</name>
<organism evidence="3">
    <name type="scientific">Rodentolepis nana</name>
    <name type="common">Dwarf tapeworm</name>
    <name type="synonym">Hymenolepis nana</name>
    <dbReference type="NCBI Taxonomy" id="102285"/>
    <lineage>
        <taxon>Eukaryota</taxon>
        <taxon>Metazoa</taxon>
        <taxon>Spiralia</taxon>
        <taxon>Lophotrochozoa</taxon>
        <taxon>Platyhelminthes</taxon>
        <taxon>Cestoda</taxon>
        <taxon>Eucestoda</taxon>
        <taxon>Cyclophyllidea</taxon>
        <taxon>Hymenolepididae</taxon>
        <taxon>Rodentolepis</taxon>
    </lineage>
</organism>
<sequence>MTYYLESSATPCIFLIIMEVVTSTIPGNPPLIRDPILDAQLKRLREEKQNLLASGIYYEDDEIIMDLDKEIQRLQVAITNSA</sequence>
<dbReference type="WBParaSite" id="HNAJ_0000373501-mRNA-1">
    <property type="protein sequence ID" value="HNAJ_0000373501-mRNA-1"/>
    <property type="gene ID" value="HNAJ_0000373501"/>
</dbReference>
<protein>
    <submittedName>
        <fullName evidence="3">Na+/H+ antiporter</fullName>
    </submittedName>
</protein>
<dbReference type="EMBL" id="UZAE01002288">
    <property type="protein sequence ID" value="VDN99592.1"/>
    <property type="molecule type" value="Genomic_DNA"/>
</dbReference>
<evidence type="ECO:0000313" key="1">
    <source>
        <dbReference type="EMBL" id="VDN99592.1"/>
    </source>
</evidence>
<evidence type="ECO:0000313" key="2">
    <source>
        <dbReference type="Proteomes" id="UP000278807"/>
    </source>
</evidence>
<reference evidence="1 2" key="2">
    <citation type="submission" date="2018-11" db="EMBL/GenBank/DDBJ databases">
        <authorList>
            <consortium name="Pathogen Informatics"/>
        </authorList>
    </citation>
    <scope>NUCLEOTIDE SEQUENCE [LARGE SCALE GENOMIC DNA]</scope>
</reference>
<evidence type="ECO:0000313" key="3">
    <source>
        <dbReference type="WBParaSite" id="HNAJ_0000373501-mRNA-1"/>
    </source>
</evidence>
<dbReference type="Proteomes" id="UP000278807">
    <property type="component" value="Unassembled WGS sequence"/>
</dbReference>